<name>A0ABD1H2P4_SALDI</name>
<keyword evidence="6 8" id="KW-0472">Membrane</keyword>
<feature type="signal peptide" evidence="9">
    <location>
        <begin position="1"/>
        <end position="26"/>
    </location>
</feature>
<keyword evidence="2" id="KW-0808">Transferase</keyword>
<evidence type="ECO:0000256" key="1">
    <source>
        <dbReference type="ARBA" id="ARBA00004479"/>
    </source>
</evidence>
<proteinExistence type="predicted"/>
<evidence type="ECO:0000256" key="2">
    <source>
        <dbReference type="ARBA" id="ARBA00022527"/>
    </source>
</evidence>
<sequence>MANRTLFSSYLAILILLLCFTERCRARNSSLCITSSCGNINISYPFRLRSDPLRSDPANCGHPDSIFALECQKNRLTLHTNSRRYHVEAITYSNFSIRISDPGLDRKNISSCPIYSYVDNDIYSSYVYTYYPSSIYITYINCLSPVANPLYVENPFCANTSAFSNASRIYSYVTAENILVPNLEMSCTFDTVTQATLLWPSTDHHNYSYAQIHDLLAYGFELSWFRVLCIECDESNGDCSLEDNEIRCRHYCYESTPFEERTFICKLEYYAVYLYLPALAIGGLIALRYVVGILCMIGMLVIRSKRHRSWMNNSENSEELTRHQLNHMPINYSYREIKKMTCNFKAKLGGGPHGTVFTGKLRSGPIAAVKMLTSSSTSSASDKEFIRHASEISRITNANVVKLFGFCIKGNKRALVNECVQCGSLDKHISLQEGIKKRDLSCGETFKIVVGIARGIQCLHAANILHLAIKPQNILLDEDFNPKISDPGLERLESSRIKGKMGFMPPEMVYKNIGGEVTGKADVYSFGMLVLEMAARLQTHASHAYYPLWIYNQLCEGKELEMRGGGEEEEKEMMRTMIVAALWCIQIKGGDRPTMEQVVGMLQGGVELLQLPPMPFQRPMHSD</sequence>
<comment type="caution">
    <text evidence="11">The sequence shown here is derived from an EMBL/GenBank/DDBJ whole genome shotgun (WGS) entry which is preliminary data.</text>
</comment>
<gene>
    <name evidence="11" type="ORF">AAHA92_18622</name>
</gene>
<dbReference type="EMBL" id="JBEAFC010000007">
    <property type="protein sequence ID" value="KAL1550690.1"/>
    <property type="molecule type" value="Genomic_DNA"/>
</dbReference>
<organism evidence="11 12">
    <name type="scientific">Salvia divinorum</name>
    <name type="common">Maria pastora</name>
    <name type="synonym">Diviner's sage</name>
    <dbReference type="NCBI Taxonomy" id="28513"/>
    <lineage>
        <taxon>Eukaryota</taxon>
        <taxon>Viridiplantae</taxon>
        <taxon>Streptophyta</taxon>
        <taxon>Embryophyta</taxon>
        <taxon>Tracheophyta</taxon>
        <taxon>Spermatophyta</taxon>
        <taxon>Magnoliopsida</taxon>
        <taxon>eudicotyledons</taxon>
        <taxon>Gunneridae</taxon>
        <taxon>Pentapetalae</taxon>
        <taxon>asterids</taxon>
        <taxon>lamiids</taxon>
        <taxon>Lamiales</taxon>
        <taxon>Lamiaceae</taxon>
        <taxon>Nepetoideae</taxon>
        <taxon>Mentheae</taxon>
        <taxon>Salviinae</taxon>
        <taxon>Salvia</taxon>
        <taxon>Salvia subgen. Calosphace</taxon>
    </lineage>
</organism>
<feature type="domain" description="Protein kinase" evidence="10">
    <location>
        <begin position="342"/>
        <end position="623"/>
    </location>
</feature>
<keyword evidence="2" id="KW-0723">Serine/threonine-protein kinase</keyword>
<dbReference type="InterPro" id="IPR011009">
    <property type="entry name" value="Kinase-like_dom_sf"/>
</dbReference>
<evidence type="ECO:0000256" key="8">
    <source>
        <dbReference type="SAM" id="Phobius"/>
    </source>
</evidence>
<dbReference type="InterPro" id="IPR000719">
    <property type="entry name" value="Prot_kinase_dom"/>
</dbReference>
<dbReference type="SUPFAM" id="SSF56112">
    <property type="entry name" value="Protein kinase-like (PK-like)"/>
    <property type="match status" value="1"/>
</dbReference>
<keyword evidence="7" id="KW-0325">Glycoprotein</keyword>
<evidence type="ECO:0000313" key="11">
    <source>
        <dbReference type="EMBL" id="KAL1550690.1"/>
    </source>
</evidence>
<evidence type="ECO:0000256" key="6">
    <source>
        <dbReference type="ARBA" id="ARBA00023136"/>
    </source>
</evidence>
<dbReference type="Proteomes" id="UP001567538">
    <property type="component" value="Unassembled WGS sequence"/>
</dbReference>
<evidence type="ECO:0000313" key="12">
    <source>
        <dbReference type="Proteomes" id="UP001567538"/>
    </source>
</evidence>
<dbReference type="InterPro" id="IPR001245">
    <property type="entry name" value="Ser-Thr/Tyr_kinase_cat_dom"/>
</dbReference>
<comment type="subcellular location">
    <subcellularLocation>
        <location evidence="1">Membrane</location>
        <topology evidence="1">Single-pass type I membrane protein</topology>
    </subcellularLocation>
</comment>
<keyword evidence="4 9" id="KW-0732">Signal</keyword>
<dbReference type="InterPro" id="IPR045874">
    <property type="entry name" value="LRK10/LRL21-25-like"/>
</dbReference>
<evidence type="ECO:0000259" key="10">
    <source>
        <dbReference type="PROSITE" id="PS50011"/>
    </source>
</evidence>
<dbReference type="Pfam" id="PF13947">
    <property type="entry name" value="GUB_WAK_bind"/>
    <property type="match status" value="1"/>
</dbReference>
<keyword evidence="12" id="KW-1185">Reference proteome</keyword>
<evidence type="ECO:0000256" key="9">
    <source>
        <dbReference type="SAM" id="SignalP"/>
    </source>
</evidence>
<dbReference type="PANTHER" id="PTHR27009">
    <property type="entry name" value="RUST RESISTANCE KINASE LR10-RELATED"/>
    <property type="match status" value="1"/>
</dbReference>
<dbReference type="GO" id="GO:0016020">
    <property type="term" value="C:membrane"/>
    <property type="evidence" value="ECO:0007669"/>
    <property type="project" value="UniProtKB-SubCell"/>
</dbReference>
<reference evidence="11 12" key="1">
    <citation type="submission" date="2024-06" db="EMBL/GenBank/DDBJ databases">
        <title>A chromosome level genome sequence of Diviner's sage (Salvia divinorum).</title>
        <authorList>
            <person name="Ford S.A."/>
            <person name="Ro D.-K."/>
            <person name="Ness R.W."/>
            <person name="Phillips M.A."/>
        </authorList>
    </citation>
    <scope>NUCLEOTIDE SEQUENCE [LARGE SCALE GENOMIC DNA]</scope>
    <source>
        <strain evidence="11">SAF-2024a</strain>
        <tissue evidence="11">Leaf</tissue>
    </source>
</reference>
<dbReference type="GO" id="GO:0004674">
    <property type="term" value="F:protein serine/threonine kinase activity"/>
    <property type="evidence" value="ECO:0007669"/>
    <property type="project" value="UniProtKB-KW"/>
</dbReference>
<keyword evidence="3 8" id="KW-0812">Transmembrane</keyword>
<feature type="chain" id="PRO_5044774840" evidence="9">
    <location>
        <begin position="27"/>
        <end position="623"/>
    </location>
</feature>
<keyword evidence="5 8" id="KW-1133">Transmembrane helix</keyword>
<protein>
    <submittedName>
        <fullName evidence="11">LEAF RUST 10 DISEASE-RESISTANCE LOCUS RECEPTOR-LIKE PROTEIN KINASE-like 2.5</fullName>
    </submittedName>
</protein>
<evidence type="ECO:0000256" key="5">
    <source>
        <dbReference type="ARBA" id="ARBA00022989"/>
    </source>
</evidence>
<evidence type="ECO:0000256" key="3">
    <source>
        <dbReference type="ARBA" id="ARBA00022692"/>
    </source>
</evidence>
<accession>A0ABD1H2P4</accession>
<evidence type="ECO:0000256" key="7">
    <source>
        <dbReference type="ARBA" id="ARBA00023180"/>
    </source>
</evidence>
<dbReference type="PROSITE" id="PS50011">
    <property type="entry name" value="PROTEIN_KINASE_DOM"/>
    <property type="match status" value="1"/>
</dbReference>
<dbReference type="AlphaFoldDB" id="A0ABD1H2P4"/>
<keyword evidence="2" id="KW-0418">Kinase</keyword>
<feature type="transmembrane region" description="Helical" evidence="8">
    <location>
        <begin position="272"/>
        <end position="302"/>
    </location>
</feature>
<dbReference type="Gene3D" id="1.10.510.10">
    <property type="entry name" value="Transferase(Phosphotransferase) domain 1"/>
    <property type="match status" value="1"/>
</dbReference>
<dbReference type="Gene3D" id="3.30.200.20">
    <property type="entry name" value="Phosphorylase Kinase, domain 1"/>
    <property type="match status" value="1"/>
</dbReference>
<dbReference type="InterPro" id="IPR025287">
    <property type="entry name" value="WAK_GUB"/>
</dbReference>
<evidence type="ECO:0000256" key="4">
    <source>
        <dbReference type="ARBA" id="ARBA00022729"/>
    </source>
</evidence>
<dbReference type="Pfam" id="PF07714">
    <property type="entry name" value="PK_Tyr_Ser-Thr"/>
    <property type="match status" value="1"/>
</dbReference>